<evidence type="ECO:0000256" key="1">
    <source>
        <dbReference type="ARBA" id="ARBA00005336"/>
    </source>
</evidence>
<protein>
    <submittedName>
        <fullName evidence="5">Beta-N-acetylhexosaminidase</fullName>
        <ecNumber evidence="5">3.2.1.52</ecNumber>
    </submittedName>
</protein>
<sequence>MDENVSLTRQIGQRMMAGFDGPRLDDAFVDLVKTHKVGNVILFKWNITGKEQLNKLCEEIQQLVMRETGRPAFIAIDQEGGAVSRLSEDATCVPGAMAIAATGDPENAYQAGRLTGLELRALGVNFNLAPVLDVNSNDANPVIGVRSYGEKPETVIRYALPMMRGLEDSGTLSCGKHFPGHGDTSVDSHLALPVVDKTMDELRSVELAPFQAAIDAGLPAVMTSHIVFPQVDAGTPATLSRRILTGLLREEMGFDGLIMTDCLEMKAIQHSVGTVRGTVEAIQAGADLVLVSHTASLAAEAAEAIRRALESGEIDRAEWERSLERIAALKADYLSRPAPELSIVGSEAHTRENRKLLERTLTPIRVPGGRFPDLGSRPRHLGCPVFRATRVSNLDDDPLTFPAFMAEKLGGSAEATPSNPTEEDIAAIVERAADASGIVIGTYNGHLYPGQIELVNRLASLGVPVVAVALRNPYDLRLLNPNVWSLAAYEYTAKAFDAVAAVLRGEAEAAGKPTVTVLAD</sequence>
<comment type="similarity">
    <text evidence="1">Belongs to the glycosyl hydrolase 3 family.</text>
</comment>
<accession>A0ABV9FHD3</accession>
<dbReference type="PANTHER" id="PTHR30480">
    <property type="entry name" value="BETA-HEXOSAMINIDASE-RELATED"/>
    <property type="match status" value="1"/>
</dbReference>
<comment type="caution">
    <text evidence="5">The sequence shown here is derived from an EMBL/GenBank/DDBJ whole genome shotgun (WGS) entry which is preliminary data.</text>
</comment>
<dbReference type="NCBIfam" id="NF003740">
    <property type="entry name" value="PRK05337.1"/>
    <property type="match status" value="1"/>
</dbReference>
<feature type="domain" description="Glycoside hydrolase family 3 N-terminal" evidence="4">
    <location>
        <begin position="10"/>
        <end position="328"/>
    </location>
</feature>
<dbReference type="InterPro" id="IPR001764">
    <property type="entry name" value="Glyco_hydro_3_N"/>
</dbReference>
<dbReference type="PRINTS" id="PR00133">
    <property type="entry name" value="GLHYDRLASE3"/>
</dbReference>
<dbReference type="Gene3D" id="3.40.50.1700">
    <property type="entry name" value="Glycoside hydrolase family 3 C-terminal domain"/>
    <property type="match status" value="1"/>
</dbReference>
<dbReference type="EC" id="3.2.1.52" evidence="5"/>
<dbReference type="GO" id="GO:0004563">
    <property type="term" value="F:beta-N-acetylhexosaminidase activity"/>
    <property type="evidence" value="ECO:0007669"/>
    <property type="project" value="UniProtKB-EC"/>
</dbReference>
<dbReference type="Proteomes" id="UP001596028">
    <property type="component" value="Unassembled WGS sequence"/>
</dbReference>
<dbReference type="PANTHER" id="PTHR30480:SF16">
    <property type="entry name" value="GLYCOSIDE HYDROLASE FAMILY 3 DOMAIN PROTEIN"/>
    <property type="match status" value="1"/>
</dbReference>
<dbReference type="InterPro" id="IPR036881">
    <property type="entry name" value="Glyco_hydro_3_C_sf"/>
</dbReference>
<proteinExistence type="inferred from homology"/>
<dbReference type="InterPro" id="IPR017853">
    <property type="entry name" value="GH"/>
</dbReference>
<dbReference type="Gene3D" id="3.20.20.300">
    <property type="entry name" value="Glycoside hydrolase, family 3, N-terminal domain"/>
    <property type="match status" value="1"/>
</dbReference>
<evidence type="ECO:0000313" key="5">
    <source>
        <dbReference type="EMBL" id="MFC4600155.1"/>
    </source>
</evidence>
<gene>
    <name evidence="5" type="primary">nagZ</name>
    <name evidence="5" type="ORF">ACFO3S_18050</name>
</gene>
<dbReference type="InterPro" id="IPR050226">
    <property type="entry name" value="NagZ_Beta-hexosaminidase"/>
</dbReference>
<name>A0ABV9FHD3_9BACL</name>
<evidence type="ECO:0000259" key="4">
    <source>
        <dbReference type="Pfam" id="PF00933"/>
    </source>
</evidence>
<keyword evidence="2 5" id="KW-0378">Hydrolase</keyword>
<dbReference type="InterPro" id="IPR036962">
    <property type="entry name" value="Glyco_hydro_3_N_sf"/>
</dbReference>
<dbReference type="Pfam" id="PF00933">
    <property type="entry name" value="Glyco_hydro_3"/>
    <property type="match status" value="1"/>
</dbReference>
<dbReference type="SUPFAM" id="SSF51445">
    <property type="entry name" value="(Trans)glycosidases"/>
    <property type="match status" value="1"/>
</dbReference>
<evidence type="ECO:0000313" key="6">
    <source>
        <dbReference type="Proteomes" id="UP001596028"/>
    </source>
</evidence>
<evidence type="ECO:0000256" key="3">
    <source>
        <dbReference type="ARBA" id="ARBA00023295"/>
    </source>
</evidence>
<reference evidence="6" key="1">
    <citation type="journal article" date="2019" name="Int. J. Syst. Evol. Microbiol.">
        <title>The Global Catalogue of Microorganisms (GCM) 10K type strain sequencing project: providing services to taxonomists for standard genome sequencing and annotation.</title>
        <authorList>
            <consortium name="The Broad Institute Genomics Platform"/>
            <consortium name="The Broad Institute Genome Sequencing Center for Infectious Disease"/>
            <person name="Wu L."/>
            <person name="Ma J."/>
        </authorList>
    </citation>
    <scope>NUCLEOTIDE SEQUENCE [LARGE SCALE GENOMIC DNA]</scope>
    <source>
        <strain evidence="6">CCUG 49571</strain>
    </source>
</reference>
<dbReference type="SUPFAM" id="SSF52279">
    <property type="entry name" value="Beta-D-glucan exohydrolase, C-terminal domain"/>
    <property type="match status" value="1"/>
</dbReference>
<dbReference type="EMBL" id="JBHSEP010000014">
    <property type="protein sequence ID" value="MFC4600155.1"/>
    <property type="molecule type" value="Genomic_DNA"/>
</dbReference>
<organism evidence="5 6">
    <name type="scientific">Cohnella hongkongensis</name>
    <dbReference type="NCBI Taxonomy" id="178337"/>
    <lineage>
        <taxon>Bacteria</taxon>
        <taxon>Bacillati</taxon>
        <taxon>Bacillota</taxon>
        <taxon>Bacilli</taxon>
        <taxon>Bacillales</taxon>
        <taxon>Paenibacillaceae</taxon>
        <taxon>Cohnella</taxon>
    </lineage>
</organism>
<keyword evidence="6" id="KW-1185">Reference proteome</keyword>
<evidence type="ECO:0000256" key="2">
    <source>
        <dbReference type="ARBA" id="ARBA00022801"/>
    </source>
</evidence>
<dbReference type="RefSeq" id="WP_378099003.1">
    <property type="nucleotide sequence ID" value="NZ_JBHSEP010000014.1"/>
</dbReference>
<keyword evidence="3 5" id="KW-0326">Glycosidase</keyword>